<keyword evidence="1" id="KW-0472">Membrane</keyword>
<name>A0ABD3MLB4_9STRA</name>
<organism evidence="2 3">
    <name type="scientific">Discostella pseudostelligera</name>
    <dbReference type="NCBI Taxonomy" id="259834"/>
    <lineage>
        <taxon>Eukaryota</taxon>
        <taxon>Sar</taxon>
        <taxon>Stramenopiles</taxon>
        <taxon>Ochrophyta</taxon>
        <taxon>Bacillariophyta</taxon>
        <taxon>Coscinodiscophyceae</taxon>
        <taxon>Thalassiosirophycidae</taxon>
        <taxon>Stephanodiscales</taxon>
        <taxon>Stephanodiscaceae</taxon>
        <taxon>Discostella</taxon>
    </lineage>
</organism>
<protein>
    <submittedName>
        <fullName evidence="2">Uncharacterized protein</fullName>
    </submittedName>
</protein>
<feature type="transmembrane region" description="Helical" evidence="1">
    <location>
        <begin position="128"/>
        <end position="148"/>
    </location>
</feature>
<keyword evidence="1" id="KW-0812">Transmembrane</keyword>
<evidence type="ECO:0000313" key="2">
    <source>
        <dbReference type="EMBL" id="KAL3764427.1"/>
    </source>
</evidence>
<feature type="transmembrane region" description="Helical" evidence="1">
    <location>
        <begin position="61"/>
        <end position="84"/>
    </location>
</feature>
<sequence length="166" mass="19366">MADFNPIHCWQRAWDDAHSNWGKACVVLFYLYIWSQAIWALETLFFTRAGWGCYYQGLSDYATEMTLMFIRAMNVMQLGFWAYAHREGIKVWNVSMVFIIQAAMWRIWTSSTIMDLDGAPVCDSDRMMMNITWALLWWTLLTLICSVLENTSKPQGTTSETNPIFN</sequence>
<comment type="caution">
    <text evidence="2">The sequence shown here is derived from an EMBL/GenBank/DDBJ whole genome shotgun (WGS) entry which is preliminary data.</text>
</comment>
<accession>A0ABD3MLB4</accession>
<evidence type="ECO:0000313" key="3">
    <source>
        <dbReference type="Proteomes" id="UP001530293"/>
    </source>
</evidence>
<proteinExistence type="predicted"/>
<feature type="transmembrane region" description="Helical" evidence="1">
    <location>
        <begin position="91"/>
        <end position="108"/>
    </location>
</feature>
<dbReference type="Proteomes" id="UP001530293">
    <property type="component" value="Unassembled WGS sequence"/>
</dbReference>
<gene>
    <name evidence="2" type="ORF">ACHAWU_004933</name>
</gene>
<evidence type="ECO:0000256" key="1">
    <source>
        <dbReference type="SAM" id="Phobius"/>
    </source>
</evidence>
<keyword evidence="3" id="KW-1185">Reference proteome</keyword>
<feature type="transmembrane region" description="Helical" evidence="1">
    <location>
        <begin position="21"/>
        <end position="41"/>
    </location>
</feature>
<reference evidence="2 3" key="1">
    <citation type="submission" date="2024-10" db="EMBL/GenBank/DDBJ databases">
        <title>Updated reference genomes for cyclostephanoid diatoms.</title>
        <authorList>
            <person name="Roberts W.R."/>
            <person name="Alverson A.J."/>
        </authorList>
    </citation>
    <scope>NUCLEOTIDE SEQUENCE [LARGE SCALE GENOMIC DNA]</scope>
    <source>
        <strain evidence="2 3">AJA232-27</strain>
    </source>
</reference>
<keyword evidence="1" id="KW-1133">Transmembrane helix</keyword>
<dbReference type="EMBL" id="JALLBG020000105">
    <property type="protein sequence ID" value="KAL3764427.1"/>
    <property type="molecule type" value="Genomic_DNA"/>
</dbReference>
<dbReference type="AlphaFoldDB" id="A0ABD3MLB4"/>